<protein>
    <submittedName>
        <fullName evidence="2">Uncharacterized protein</fullName>
    </submittedName>
</protein>
<reference evidence="2" key="1">
    <citation type="submission" date="2021-01" db="EMBL/GenBank/DDBJ databases">
        <authorList>
            <person name="Corre E."/>
            <person name="Pelletier E."/>
            <person name="Niang G."/>
            <person name="Scheremetjew M."/>
            <person name="Finn R."/>
            <person name="Kale V."/>
            <person name="Holt S."/>
            <person name="Cochrane G."/>
            <person name="Meng A."/>
            <person name="Brown T."/>
            <person name="Cohen L."/>
        </authorList>
    </citation>
    <scope>NUCLEOTIDE SEQUENCE</scope>
    <source>
        <strain evidence="2">CCMP2078</strain>
    </source>
</reference>
<dbReference type="InterPro" id="IPR007402">
    <property type="entry name" value="DUF455"/>
</dbReference>
<sequence>MLLARTTQRRPRADRSAAMSREALDACALERWYPYLRRHTLKTRFVQLSPVALSYLSEDGVTLPPKAEVSSMSTVSLRTSKACGNDSLAGHEQVAALVDELDEAISALGGAVFPKLRWSAPRDATWATAGSAKCLSAGDVLLLLKSSEIVLHELESQEDSETVSVAIGLRKWCSMRPCNDFRCFCAAGRVVGISQRDLGKSYSFLLDEDYRDRLLQTILSAFEHAILPSHAPPVQLERFVVDVYVTTEAKRVVVVDFSPWGEAAATDPLLFTWPELDGLAAGASAASELDLEHLRVVGETEQSGTILRNPFSEFRAPLETQLLQNGVSGVSFMDFMKMCKAGGYSDTESGEEEAEGQAGGEDADASAKQRIIKAATAILLTPDPFEKARLSSVVYGAWEDDQLQCTPGPLSEAFEAIGEQALQEPPVAPARPSAPDTDPDALRSKFRKIKLGNRKGLLHSIAHAESYAIDLMWDLIARFGSGMVVEGEEGARRLPIEFFNDFAEAAAEEARHFLAWCGRLEAIGAPYGSLPTHDGLWESAAQTADDLAARLVIVHCIHEARGLDTFQSTREKLQRCQDDESIRVLEQNVEEEVQHVRKGVSWLHWLADTRGMDARELFDRALTERFVGGLKPPFNLELRDRTRMPRSWYLKE</sequence>
<dbReference type="SUPFAM" id="SSF47240">
    <property type="entry name" value="Ferritin-like"/>
    <property type="match status" value="1"/>
</dbReference>
<dbReference type="PANTHER" id="PTHR42782">
    <property type="entry name" value="SI:CH73-314G15.3"/>
    <property type="match status" value="1"/>
</dbReference>
<dbReference type="InterPro" id="IPR009078">
    <property type="entry name" value="Ferritin-like_SF"/>
</dbReference>
<organism evidence="2">
    <name type="scientific">Pinguiococcus pyrenoidosus</name>
    <dbReference type="NCBI Taxonomy" id="172671"/>
    <lineage>
        <taxon>Eukaryota</taxon>
        <taxon>Sar</taxon>
        <taxon>Stramenopiles</taxon>
        <taxon>Ochrophyta</taxon>
        <taxon>Pinguiophyceae</taxon>
        <taxon>Pinguiochrysidales</taxon>
        <taxon>Pinguiochrysidaceae</taxon>
        <taxon>Pinguiococcus</taxon>
    </lineage>
</organism>
<proteinExistence type="predicted"/>
<dbReference type="AlphaFoldDB" id="A0A7R9UF75"/>
<dbReference type="Pfam" id="PF07065">
    <property type="entry name" value="D123"/>
    <property type="match status" value="1"/>
</dbReference>
<evidence type="ECO:0000256" key="1">
    <source>
        <dbReference type="SAM" id="MobiDB-lite"/>
    </source>
</evidence>
<gene>
    <name evidence="2" type="ORF">PPYR1160_LOCUS14025</name>
</gene>
<dbReference type="CDD" id="cd00657">
    <property type="entry name" value="Ferritin_like"/>
    <property type="match status" value="1"/>
</dbReference>
<feature type="region of interest" description="Disordered" evidence="1">
    <location>
        <begin position="344"/>
        <end position="365"/>
    </location>
</feature>
<dbReference type="Pfam" id="PF04305">
    <property type="entry name" value="DUF455"/>
    <property type="match status" value="1"/>
</dbReference>
<accession>A0A7R9UF75</accession>
<dbReference type="PANTHER" id="PTHR42782:SF2">
    <property type="entry name" value="3-OXOACYL-[ACYL-CARRIER-PROTEIN] SYNTHASE-LIKE PROTEIN"/>
    <property type="match status" value="1"/>
</dbReference>
<evidence type="ECO:0000313" key="2">
    <source>
        <dbReference type="EMBL" id="CAD8264522.1"/>
    </source>
</evidence>
<dbReference type="EMBL" id="HBEA01018453">
    <property type="protein sequence ID" value="CAD8264522.1"/>
    <property type="molecule type" value="Transcribed_RNA"/>
</dbReference>
<dbReference type="InterPro" id="IPR009772">
    <property type="entry name" value="CDC123"/>
</dbReference>
<name>A0A7R9UF75_9STRA</name>